<evidence type="ECO:0008006" key="5">
    <source>
        <dbReference type="Google" id="ProtNLM"/>
    </source>
</evidence>
<feature type="repeat" description="PPR" evidence="2">
    <location>
        <begin position="233"/>
        <end position="263"/>
    </location>
</feature>
<sequence length="343" mass="38280">MSFSFASSPSSCSKVSNASHLLDPQEFSIVNRLNSCKATRELKQIHSYIIKTSPTLQPQLLCPKLLFLCAKFPDIDLSYLHSVFTQISNPGVSLYNAIIRCFSGCKNKNGSLLALSFYSELLAKGLIPDKYTYPFLLKACAESRALREGQEVHARVVKNGFALDLYVVNTLIRLYAVCGAIESAQKMFDEGPHRDLVDELTAVIVLSACAKLGDLTLGRRIHRYMCDQKVNFDVFVGNALIDMYLKCGDADFARKIFNEMPVKNVVSWNSMVSGLVQKGEFKEVLNMFRKMQRRGVKPDDFTMVGVLNSCANLGMLELGKWAHAYVDRNRIKADGFIGNALVD</sequence>
<keyword evidence="4" id="KW-1185">Reference proteome</keyword>
<dbReference type="InterPro" id="IPR046960">
    <property type="entry name" value="PPR_At4g14850-like_plant"/>
</dbReference>
<dbReference type="InterPro" id="IPR002885">
    <property type="entry name" value="PPR_rpt"/>
</dbReference>
<dbReference type="GO" id="GO:0003723">
    <property type="term" value="F:RNA binding"/>
    <property type="evidence" value="ECO:0007669"/>
    <property type="project" value="InterPro"/>
</dbReference>
<feature type="non-terminal residue" evidence="3">
    <location>
        <position position="343"/>
    </location>
</feature>
<dbReference type="Proteomes" id="UP000428333">
    <property type="component" value="Linkage Group LG03"/>
</dbReference>
<name>A0A6A4LY46_9ERIC</name>
<evidence type="ECO:0000256" key="2">
    <source>
        <dbReference type="PROSITE-ProRule" id="PRU00708"/>
    </source>
</evidence>
<dbReference type="EMBL" id="QEFC01000626">
    <property type="protein sequence ID" value="KAE9463025.1"/>
    <property type="molecule type" value="Genomic_DNA"/>
</dbReference>
<dbReference type="Pfam" id="PF01535">
    <property type="entry name" value="PPR"/>
    <property type="match status" value="1"/>
</dbReference>
<organism evidence="3 4">
    <name type="scientific">Rhododendron williamsianum</name>
    <dbReference type="NCBI Taxonomy" id="262921"/>
    <lineage>
        <taxon>Eukaryota</taxon>
        <taxon>Viridiplantae</taxon>
        <taxon>Streptophyta</taxon>
        <taxon>Embryophyta</taxon>
        <taxon>Tracheophyta</taxon>
        <taxon>Spermatophyta</taxon>
        <taxon>Magnoliopsida</taxon>
        <taxon>eudicotyledons</taxon>
        <taxon>Gunneridae</taxon>
        <taxon>Pentapetalae</taxon>
        <taxon>asterids</taxon>
        <taxon>Ericales</taxon>
        <taxon>Ericaceae</taxon>
        <taxon>Ericoideae</taxon>
        <taxon>Rhodoreae</taxon>
        <taxon>Rhododendron</taxon>
    </lineage>
</organism>
<keyword evidence="1" id="KW-0677">Repeat</keyword>
<gene>
    <name evidence="3" type="ORF">C3L33_05067</name>
</gene>
<evidence type="ECO:0000313" key="4">
    <source>
        <dbReference type="Proteomes" id="UP000428333"/>
    </source>
</evidence>
<protein>
    <recommendedName>
        <fullName evidence="5">Pentacotripeptide-repeat region of PRORP domain-containing protein</fullName>
    </recommendedName>
</protein>
<dbReference type="Gene3D" id="1.25.40.10">
    <property type="entry name" value="Tetratricopeptide repeat domain"/>
    <property type="match status" value="2"/>
</dbReference>
<dbReference type="PANTHER" id="PTHR47926">
    <property type="entry name" value="PENTATRICOPEPTIDE REPEAT-CONTAINING PROTEIN"/>
    <property type="match status" value="1"/>
</dbReference>
<dbReference type="NCBIfam" id="TIGR00756">
    <property type="entry name" value="PPR"/>
    <property type="match status" value="2"/>
</dbReference>
<feature type="repeat" description="PPR" evidence="2">
    <location>
        <begin position="129"/>
        <end position="163"/>
    </location>
</feature>
<dbReference type="PROSITE" id="PS51375">
    <property type="entry name" value="PPR"/>
    <property type="match status" value="3"/>
</dbReference>
<feature type="repeat" description="PPR" evidence="2">
    <location>
        <begin position="264"/>
        <end position="298"/>
    </location>
</feature>
<dbReference type="AlphaFoldDB" id="A0A6A4LY46"/>
<evidence type="ECO:0000313" key="3">
    <source>
        <dbReference type="EMBL" id="KAE9463025.1"/>
    </source>
</evidence>
<dbReference type="FunFam" id="1.25.40.10:FF:000344">
    <property type="entry name" value="Pentatricopeptide repeat-containing protein"/>
    <property type="match status" value="1"/>
</dbReference>
<dbReference type="PANTHER" id="PTHR47926:SF347">
    <property type="entry name" value="PENTATRICOPEPTIDE REPEAT-CONTAINING PROTEIN"/>
    <property type="match status" value="1"/>
</dbReference>
<dbReference type="InterPro" id="IPR011990">
    <property type="entry name" value="TPR-like_helical_dom_sf"/>
</dbReference>
<accession>A0A6A4LY46</accession>
<dbReference type="Pfam" id="PF13041">
    <property type="entry name" value="PPR_2"/>
    <property type="match status" value="1"/>
</dbReference>
<reference evidence="3 4" key="1">
    <citation type="journal article" date="2019" name="Genome Biol. Evol.">
        <title>The Rhododendron genome and chromosomal organization provide insight into shared whole-genome duplications across the heath family (Ericaceae).</title>
        <authorList>
            <person name="Soza V.L."/>
            <person name="Lindsley D."/>
            <person name="Waalkes A."/>
            <person name="Ramage E."/>
            <person name="Patwardhan R.P."/>
            <person name="Burton J.N."/>
            <person name="Adey A."/>
            <person name="Kumar A."/>
            <person name="Qiu R."/>
            <person name="Shendure J."/>
            <person name="Hall B."/>
        </authorList>
    </citation>
    <scope>NUCLEOTIDE SEQUENCE [LARGE SCALE GENOMIC DNA]</scope>
    <source>
        <strain evidence="3">RSF 1966-606</strain>
    </source>
</reference>
<dbReference type="OrthoDB" id="185373at2759"/>
<comment type="caution">
    <text evidence="3">The sequence shown here is derived from an EMBL/GenBank/DDBJ whole genome shotgun (WGS) entry which is preliminary data.</text>
</comment>
<dbReference type="GO" id="GO:0009451">
    <property type="term" value="P:RNA modification"/>
    <property type="evidence" value="ECO:0007669"/>
    <property type="project" value="InterPro"/>
</dbReference>
<evidence type="ECO:0000256" key="1">
    <source>
        <dbReference type="ARBA" id="ARBA00022737"/>
    </source>
</evidence>
<proteinExistence type="predicted"/>
<feature type="non-terminal residue" evidence="3">
    <location>
        <position position="1"/>
    </location>
</feature>